<evidence type="ECO:0000256" key="5">
    <source>
        <dbReference type="ARBA" id="ARBA00023004"/>
    </source>
</evidence>
<evidence type="ECO:0000313" key="8">
    <source>
        <dbReference type="Proteomes" id="UP000806378"/>
    </source>
</evidence>
<feature type="domain" description="TauD/TfdA-like" evidence="6">
    <location>
        <begin position="9"/>
        <end position="276"/>
    </location>
</feature>
<evidence type="ECO:0000256" key="2">
    <source>
        <dbReference type="ARBA" id="ARBA00022723"/>
    </source>
</evidence>
<dbReference type="EMBL" id="MU093603">
    <property type="protein sequence ID" value="KAF7846352.1"/>
    <property type="molecule type" value="Genomic_DNA"/>
</dbReference>
<dbReference type="Pfam" id="PF02668">
    <property type="entry name" value="TauD"/>
    <property type="match status" value="1"/>
</dbReference>
<evidence type="ECO:0000256" key="3">
    <source>
        <dbReference type="ARBA" id="ARBA00022964"/>
    </source>
</evidence>
<evidence type="ECO:0000259" key="6">
    <source>
        <dbReference type="Pfam" id="PF02668"/>
    </source>
</evidence>
<keyword evidence="3" id="KW-0223">Dioxygenase</keyword>
<dbReference type="InterPro" id="IPR003819">
    <property type="entry name" value="TauD/TfdA-like"/>
</dbReference>
<dbReference type="InterPro" id="IPR042098">
    <property type="entry name" value="TauD-like_sf"/>
</dbReference>
<reference evidence="7" key="1">
    <citation type="submission" date="2020-05" db="EMBL/GenBank/DDBJ databases">
        <title>WGS assembly of Corymbia citriodora subspecies variegata.</title>
        <authorList>
            <person name="Barry K."/>
            <person name="Hundley H."/>
            <person name="Shu S."/>
            <person name="Jenkins J."/>
            <person name="Grimwood J."/>
            <person name="Baten A."/>
        </authorList>
    </citation>
    <scope>NUCLEOTIDE SEQUENCE</scope>
    <source>
        <strain evidence="7">CV2-018</strain>
    </source>
</reference>
<dbReference type="SUPFAM" id="SSF51197">
    <property type="entry name" value="Clavaminate synthase-like"/>
    <property type="match status" value="1"/>
</dbReference>
<comment type="similarity">
    <text evidence="1">Belongs to the TfdA dioxygenase family.</text>
</comment>
<protein>
    <recommendedName>
        <fullName evidence="6">TauD/TfdA-like domain-containing protein</fullName>
    </recommendedName>
</protein>
<dbReference type="PANTHER" id="PTHR43779">
    <property type="entry name" value="DIOXYGENASE RV0097-RELATED"/>
    <property type="match status" value="1"/>
</dbReference>
<gene>
    <name evidence="7" type="ORF">BT93_L4508</name>
</gene>
<dbReference type="InterPro" id="IPR051178">
    <property type="entry name" value="TfdA_dioxygenase"/>
</dbReference>
<evidence type="ECO:0000256" key="1">
    <source>
        <dbReference type="ARBA" id="ARBA00005896"/>
    </source>
</evidence>
<dbReference type="AlphaFoldDB" id="A0A8T0CHW7"/>
<dbReference type="Proteomes" id="UP000806378">
    <property type="component" value="Unassembled WGS sequence"/>
</dbReference>
<keyword evidence="4" id="KW-0560">Oxidoreductase</keyword>
<keyword evidence="8" id="KW-1185">Reference proteome</keyword>
<dbReference type="Gene3D" id="3.60.130.10">
    <property type="entry name" value="Clavaminate synthase-like"/>
    <property type="match status" value="1"/>
</dbReference>
<dbReference type="PANTHER" id="PTHR43779:SF3">
    <property type="entry name" value="(3R)-3-[(CARBOXYMETHYL)AMINO]FATTY ACID OXYGENASE_DECARBOXYLASE"/>
    <property type="match status" value="1"/>
</dbReference>
<dbReference type="Gramene" id="rna-gnl|WGS:JABURB|Cocit.L4508.1">
    <property type="protein sequence ID" value="cds-KAF7846352.1"/>
    <property type="gene ID" value="gene-BT93_L4508"/>
</dbReference>
<name>A0A8T0CHW7_CORYI</name>
<proteinExistence type="inferred from homology"/>
<keyword evidence="5" id="KW-0408">Iron</keyword>
<organism evidence="7 8">
    <name type="scientific">Corymbia citriodora subsp. variegata</name>
    <dbReference type="NCBI Taxonomy" id="360336"/>
    <lineage>
        <taxon>Eukaryota</taxon>
        <taxon>Viridiplantae</taxon>
        <taxon>Streptophyta</taxon>
        <taxon>Embryophyta</taxon>
        <taxon>Tracheophyta</taxon>
        <taxon>Spermatophyta</taxon>
        <taxon>Magnoliopsida</taxon>
        <taxon>eudicotyledons</taxon>
        <taxon>Gunneridae</taxon>
        <taxon>Pentapetalae</taxon>
        <taxon>rosids</taxon>
        <taxon>malvids</taxon>
        <taxon>Myrtales</taxon>
        <taxon>Myrtaceae</taxon>
        <taxon>Myrtoideae</taxon>
        <taxon>Eucalypteae</taxon>
        <taxon>Corymbia</taxon>
    </lineage>
</organism>
<dbReference type="GO" id="GO:0046872">
    <property type="term" value="F:metal ion binding"/>
    <property type="evidence" value="ECO:0007669"/>
    <property type="project" value="UniProtKB-KW"/>
</dbReference>
<dbReference type="OrthoDB" id="564011at2759"/>
<sequence length="324" mass="36433">MGSISQVTFTPLHPTFGAQVTGIDFSQPLSKDVIAQVKSGIDHYGVLVFRNAGLDDDSHVAFAQSFGELEPTPAASLGVKTRLPSPYIGDLANVDHQGNLKQYQDKLSRLFAKGNETWHADMQYHPRRCRYSILRAVQLPPAGTGGETLYADSRTAYDDLSSEMKKQLDTLVAYCSLLHNRRDAAPELYKGVDVMEWPNAKWKLVYPHEGTNRTNLYVTSYMHKIEGMSQQESDQLLKQLRDHAAQEKYIHTVNWENNGDMVMWDNTAVLHRATDGSGYIGKHVRDVRRTSCFDTGKYAWGENDSNNPWIIKLPKDPFAEPTAA</sequence>
<dbReference type="GO" id="GO:0051213">
    <property type="term" value="F:dioxygenase activity"/>
    <property type="evidence" value="ECO:0007669"/>
    <property type="project" value="UniProtKB-KW"/>
</dbReference>
<evidence type="ECO:0000256" key="4">
    <source>
        <dbReference type="ARBA" id="ARBA00023002"/>
    </source>
</evidence>
<evidence type="ECO:0000313" key="7">
    <source>
        <dbReference type="EMBL" id="KAF7846352.1"/>
    </source>
</evidence>
<comment type="caution">
    <text evidence="7">The sequence shown here is derived from an EMBL/GenBank/DDBJ whole genome shotgun (WGS) entry which is preliminary data.</text>
</comment>
<keyword evidence="2" id="KW-0479">Metal-binding</keyword>
<accession>A0A8T0CHW7</accession>